<dbReference type="PANTHER" id="PTHR45806:SF1">
    <property type="entry name" value="SYNAPTOBREVIN HOMOLOG YKT6"/>
    <property type="match status" value="1"/>
</dbReference>
<dbReference type="Pfam" id="PF00957">
    <property type="entry name" value="Synaptobrevin"/>
    <property type="match status" value="1"/>
</dbReference>
<keyword evidence="12" id="KW-1185">Reference proteome</keyword>
<dbReference type="OMA" id="HYIGIIR"/>
<dbReference type="EMBL" id="CDMY01000182">
    <property type="protein sequence ID" value="CEL93657.1"/>
    <property type="molecule type" value="Genomic_DNA"/>
</dbReference>
<dbReference type="Pfam" id="PF13774">
    <property type="entry name" value="Longin"/>
    <property type="match status" value="1"/>
</dbReference>
<sequence>MSSSSSGSGDPKKMRLLSLTLYRWKPDHPVELSSHYDLSHFPFFQRKTVQEHIRFHSRLICARTPVGRRQSVEFEQNLGNCHVYVHPSGLAAAVLTSAEYPMRVAFSMLSEVLRLFQDKYGGQWENTDADRSIGFTEGDEYVKKFQNPAEADKLTKVQKDLDEVKDVMLKSIEDLLQRGETLDSLMQKSTDLSQTSYQFYRTAKKNNQCCQLY</sequence>
<evidence type="ECO:0000313" key="11">
    <source>
        <dbReference type="EMBL" id="CEL93657.1"/>
    </source>
</evidence>
<comment type="subcellular location">
    <subcellularLocation>
        <location evidence="7">Endomembrane system</location>
        <topology evidence="7">Lipid-anchor</topology>
        <orientation evidence="7">Cytoplasmic side</orientation>
    </subcellularLocation>
</comment>
<dbReference type="GO" id="GO:0005794">
    <property type="term" value="C:Golgi apparatus"/>
    <property type="evidence" value="ECO:0007669"/>
    <property type="project" value="TreeGrafter"/>
</dbReference>
<evidence type="ECO:0000256" key="5">
    <source>
        <dbReference type="ARBA" id="ARBA00023288"/>
    </source>
</evidence>
<evidence type="ECO:0000313" key="12">
    <source>
        <dbReference type="Proteomes" id="UP000041254"/>
    </source>
</evidence>
<feature type="domain" description="V-SNARE coiled-coil homology" evidence="10">
    <location>
        <begin position="153"/>
        <end position="213"/>
    </location>
</feature>
<keyword evidence="5" id="KW-0449">Lipoprotein</keyword>
<evidence type="ECO:0000256" key="4">
    <source>
        <dbReference type="ARBA" id="ARBA00023139"/>
    </source>
</evidence>
<evidence type="ECO:0008006" key="13">
    <source>
        <dbReference type="Google" id="ProtNLM"/>
    </source>
</evidence>
<dbReference type="InParanoid" id="A0A0G4ED96"/>
<dbReference type="PhylomeDB" id="A0A0G4ED96"/>
<keyword evidence="3" id="KW-0472">Membrane</keyword>
<organism evidence="11 12">
    <name type="scientific">Vitrella brassicaformis (strain CCMP3155)</name>
    <dbReference type="NCBI Taxonomy" id="1169540"/>
    <lineage>
        <taxon>Eukaryota</taxon>
        <taxon>Sar</taxon>
        <taxon>Alveolata</taxon>
        <taxon>Colpodellida</taxon>
        <taxon>Vitrellaceae</taxon>
        <taxon>Vitrella</taxon>
    </lineage>
</organism>
<dbReference type="Proteomes" id="UP000041254">
    <property type="component" value="Unassembled WGS sequence"/>
</dbReference>
<dbReference type="InterPro" id="IPR011012">
    <property type="entry name" value="Longin-like_dom_sf"/>
</dbReference>
<name>A0A0G4ED96_VITBC</name>
<evidence type="ECO:0000256" key="8">
    <source>
        <dbReference type="PROSITE-ProRule" id="PRU00290"/>
    </source>
</evidence>
<evidence type="ECO:0000259" key="9">
    <source>
        <dbReference type="PROSITE" id="PS50859"/>
    </source>
</evidence>
<gene>
    <name evidence="11" type="ORF">Vbra_4868</name>
</gene>
<dbReference type="CDD" id="cd14824">
    <property type="entry name" value="Longin"/>
    <property type="match status" value="1"/>
</dbReference>
<dbReference type="PROSITE" id="PS50859">
    <property type="entry name" value="LONGIN"/>
    <property type="match status" value="1"/>
</dbReference>
<comment type="similarity">
    <text evidence="1">Belongs to the synaptobrevin family.</text>
</comment>
<dbReference type="STRING" id="1169540.A0A0G4ED96"/>
<dbReference type="InterPro" id="IPR042855">
    <property type="entry name" value="V_SNARE_CC"/>
</dbReference>
<dbReference type="GO" id="GO:0006888">
    <property type="term" value="P:endoplasmic reticulum to Golgi vesicle-mediated transport"/>
    <property type="evidence" value="ECO:0007669"/>
    <property type="project" value="TreeGrafter"/>
</dbReference>
<dbReference type="Gene3D" id="3.30.450.50">
    <property type="entry name" value="Longin domain"/>
    <property type="match status" value="1"/>
</dbReference>
<keyword evidence="8" id="KW-0175">Coiled coil</keyword>
<dbReference type="Gene3D" id="1.20.5.110">
    <property type="match status" value="1"/>
</dbReference>
<protein>
    <recommendedName>
        <fullName evidence="13">V-SNARE coiled-coil homology domain-containing protein</fullName>
    </recommendedName>
</protein>
<dbReference type="FunCoup" id="A0A0G4ED96">
    <property type="interactions" value="642"/>
</dbReference>
<evidence type="ECO:0000256" key="2">
    <source>
        <dbReference type="ARBA" id="ARBA00022481"/>
    </source>
</evidence>
<evidence type="ECO:0000256" key="1">
    <source>
        <dbReference type="ARBA" id="ARBA00008025"/>
    </source>
</evidence>
<dbReference type="GO" id="GO:0005484">
    <property type="term" value="F:SNAP receptor activity"/>
    <property type="evidence" value="ECO:0007669"/>
    <property type="project" value="TreeGrafter"/>
</dbReference>
<keyword evidence="2" id="KW-0488">Methylation</keyword>
<proteinExistence type="inferred from homology"/>
<dbReference type="OrthoDB" id="27923at2759"/>
<dbReference type="PANTHER" id="PTHR45806">
    <property type="entry name" value="SYNAPTOBREVIN HOMOLOG YKT6"/>
    <property type="match status" value="1"/>
</dbReference>
<dbReference type="VEuPathDB" id="CryptoDB:Vbra_4868"/>
<reference evidence="11 12" key="1">
    <citation type="submission" date="2014-11" db="EMBL/GenBank/DDBJ databases">
        <authorList>
            <person name="Zhu J."/>
            <person name="Qi W."/>
            <person name="Song R."/>
        </authorList>
    </citation>
    <scope>NUCLEOTIDE SEQUENCE [LARGE SCALE GENOMIC DNA]</scope>
</reference>
<dbReference type="SMART" id="SM01270">
    <property type="entry name" value="Longin"/>
    <property type="match status" value="1"/>
</dbReference>
<dbReference type="PROSITE" id="PS50892">
    <property type="entry name" value="V_SNARE"/>
    <property type="match status" value="1"/>
</dbReference>
<dbReference type="SUPFAM" id="SSF64356">
    <property type="entry name" value="SNARE-like"/>
    <property type="match status" value="1"/>
</dbReference>
<keyword evidence="4" id="KW-0564">Palmitate</keyword>
<accession>A0A0G4ED96</accession>
<feature type="domain" description="Longin" evidence="9">
    <location>
        <begin position="20"/>
        <end position="145"/>
    </location>
</feature>
<evidence type="ECO:0000256" key="7">
    <source>
        <dbReference type="ARBA" id="ARBA00046278"/>
    </source>
</evidence>
<dbReference type="InterPro" id="IPR010908">
    <property type="entry name" value="Longin_dom"/>
</dbReference>
<keyword evidence="6" id="KW-0636">Prenylation</keyword>
<evidence type="ECO:0000256" key="6">
    <source>
        <dbReference type="ARBA" id="ARBA00023289"/>
    </source>
</evidence>
<dbReference type="AlphaFoldDB" id="A0A0G4ED96"/>
<dbReference type="SUPFAM" id="SSF58038">
    <property type="entry name" value="SNARE fusion complex"/>
    <property type="match status" value="1"/>
</dbReference>
<evidence type="ECO:0000259" key="10">
    <source>
        <dbReference type="PROSITE" id="PS50892"/>
    </source>
</evidence>
<evidence type="ECO:0000256" key="3">
    <source>
        <dbReference type="ARBA" id="ARBA00023136"/>
    </source>
</evidence>